<dbReference type="Gene3D" id="3.40.50.300">
    <property type="entry name" value="P-loop containing nucleotide triphosphate hydrolases"/>
    <property type="match status" value="1"/>
</dbReference>
<protein>
    <submittedName>
        <fullName evidence="2">Uncharacterized protein</fullName>
    </submittedName>
</protein>
<name>A0ABU7KI11_9ACTN</name>
<proteinExistence type="predicted"/>
<organism evidence="2 3">
    <name type="scientific">Nocardiopsis codii</name>
    <dbReference type="NCBI Taxonomy" id="3065942"/>
    <lineage>
        <taxon>Bacteria</taxon>
        <taxon>Bacillati</taxon>
        <taxon>Actinomycetota</taxon>
        <taxon>Actinomycetes</taxon>
        <taxon>Streptosporangiales</taxon>
        <taxon>Nocardiopsidaceae</taxon>
        <taxon>Nocardiopsis</taxon>
    </lineage>
</organism>
<evidence type="ECO:0000313" key="3">
    <source>
        <dbReference type="Proteomes" id="UP001356095"/>
    </source>
</evidence>
<keyword evidence="3" id="KW-1185">Reference proteome</keyword>
<reference evidence="2 3" key="1">
    <citation type="submission" date="2023-08" db="EMBL/GenBank/DDBJ databases">
        <authorList>
            <person name="Girao M."/>
            <person name="Carvalho M.F."/>
        </authorList>
    </citation>
    <scope>NUCLEOTIDE SEQUENCE [LARGE SCALE GENOMIC DNA]</scope>
    <source>
        <strain evidence="2 3">CT-R113</strain>
    </source>
</reference>
<sequence length="691" mass="73302">MGKRGRRERGVDWSVTGGGPVSNTAVAALGLAAAAATGHGLAVSPVWGAAAGVAGAATNVMIGAAAEASPTGQVINIARWVGAGGWLTWCLSTTPWDVNSMLTLVVGSAISAGLAPLARGGRPAHTAQGGALVLNATSRTEREWEQRLGRIVHRTPFRVTRTVAWETGAGFTLHVDLPSGVTRKSLETHTDALAADARLPEGCGVELDKAESRGSVRLHVATVDRMRSSIDYPEDYSPRSIMDPIVLGEHRDSSPAQVMWREHSALFSGQRGSGKTTILNVGTAGVGRCTDALIWHIDLTGGGLSRAWLDPWLKGEVERPALDWAACTPADAHAMVTAALGIAKGRKASGFEKKMAADVSLLPIGADLPQIMLFADEGKTLLNPSSRGIIAKIRDGLEELQDIARDSAVNPVLSTLRATADTLNAGIKKGAVTRVAMAGSDDEELAYLLGWKRNLSVDDLAGPGTAYLTDGQEIRPMRGYNLTPRRVAEISRTISARRPELEQESRTAAGAAYLNRYERMRATFGVPGGAQTLTESGDVQDSESTQVAVPGEKPRLRSVPTAATWLREDPAPAQAAEPTPVGSDLGSWLTPTERTRTAPAGAEREAWDGVPDIISRALEVFDRLADDRVHSKELAEALGMTQQELAEALKRLGVESLPNKFVRRGSSLRGYERGALEAVAQRSREAASRPA</sequence>
<gene>
    <name evidence="2" type="ORF">Q8791_30515</name>
</gene>
<feature type="region of interest" description="Disordered" evidence="1">
    <location>
        <begin position="569"/>
        <end position="590"/>
    </location>
</feature>
<dbReference type="InterPro" id="IPR027417">
    <property type="entry name" value="P-loop_NTPase"/>
</dbReference>
<dbReference type="Proteomes" id="UP001356095">
    <property type="component" value="Unassembled WGS sequence"/>
</dbReference>
<dbReference type="RefSeq" id="WP_330095321.1">
    <property type="nucleotide sequence ID" value="NZ_JAUZMY010000054.1"/>
</dbReference>
<evidence type="ECO:0000313" key="2">
    <source>
        <dbReference type="EMBL" id="MEE2041564.1"/>
    </source>
</evidence>
<accession>A0ABU7KI11</accession>
<dbReference type="EMBL" id="JAUZMY010000054">
    <property type="protein sequence ID" value="MEE2041564.1"/>
    <property type="molecule type" value="Genomic_DNA"/>
</dbReference>
<comment type="caution">
    <text evidence="2">The sequence shown here is derived from an EMBL/GenBank/DDBJ whole genome shotgun (WGS) entry which is preliminary data.</text>
</comment>
<evidence type="ECO:0000256" key="1">
    <source>
        <dbReference type="SAM" id="MobiDB-lite"/>
    </source>
</evidence>